<proteinExistence type="predicted"/>
<evidence type="ECO:0000313" key="3">
    <source>
        <dbReference type="Proteomes" id="UP000613580"/>
    </source>
</evidence>
<dbReference type="AlphaFoldDB" id="A0A8H6W2I2"/>
<reference evidence="2" key="1">
    <citation type="submission" date="2020-05" db="EMBL/GenBank/DDBJ databases">
        <title>Mycena genomes resolve the evolution of fungal bioluminescence.</title>
        <authorList>
            <person name="Tsai I.J."/>
        </authorList>
    </citation>
    <scope>NUCLEOTIDE SEQUENCE</scope>
    <source>
        <strain evidence="2">110903Hualien_Pintung</strain>
    </source>
</reference>
<comment type="caution">
    <text evidence="2">The sequence shown here is derived from an EMBL/GenBank/DDBJ whole genome shotgun (WGS) entry which is preliminary data.</text>
</comment>
<name>A0A8H6W2I2_MYCCL</name>
<organism evidence="2 3">
    <name type="scientific">Mycena chlorophos</name>
    <name type="common">Agaric fungus</name>
    <name type="synonym">Agaricus chlorophos</name>
    <dbReference type="NCBI Taxonomy" id="658473"/>
    <lineage>
        <taxon>Eukaryota</taxon>
        <taxon>Fungi</taxon>
        <taxon>Dikarya</taxon>
        <taxon>Basidiomycota</taxon>
        <taxon>Agaricomycotina</taxon>
        <taxon>Agaricomycetes</taxon>
        <taxon>Agaricomycetidae</taxon>
        <taxon>Agaricales</taxon>
        <taxon>Marasmiineae</taxon>
        <taxon>Mycenaceae</taxon>
        <taxon>Mycena</taxon>
    </lineage>
</organism>
<gene>
    <name evidence="2" type="ORF">HMN09_00892700</name>
</gene>
<keyword evidence="3" id="KW-1185">Reference proteome</keyword>
<feature type="region of interest" description="Disordered" evidence="1">
    <location>
        <begin position="282"/>
        <end position="316"/>
    </location>
</feature>
<evidence type="ECO:0000313" key="2">
    <source>
        <dbReference type="EMBL" id="KAF7302582.1"/>
    </source>
</evidence>
<accession>A0A8H6W2I2</accession>
<evidence type="ECO:0000256" key="1">
    <source>
        <dbReference type="SAM" id="MobiDB-lite"/>
    </source>
</evidence>
<protein>
    <submittedName>
        <fullName evidence="2">Uncharacterized protein</fullName>
    </submittedName>
</protein>
<dbReference type="EMBL" id="JACAZE010000012">
    <property type="protein sequence ID" value="KAF7302582.1"/>
    <property type="molecule type" value="Genomic_DNA"/>
</dbReference>
<dbReference type="Proteomes" id="UP000613580">
    <property type="component" value="Unassembled WGS sequence"/>
</dbReference>
<sequence>MPPPPNSKGYFIRVQGAPHPCPFRVDDTVTFFPETFEADFLESQDVAANNSEAPTTADVVDKLLEHHDLVACMGACPASKLLRLVKSIYYAKDRNDPNMSGGVAMPCVDNVAEPTTRIIEPQPIPNMGARPPLIHLLVVLPTLHYFVTTQGRGVATSCVLFGRETIQCISVESFSLEPTSTVETLLAACQQYHDKQCPDDNCSTFSEHNLNAAHFYCETRSRGPRMHAKNLICAPATLSLPILDMRIRDDRIPLDPHIFSGPQGVQPLHLVIVLSQPALLKRQAEEETPYNADRDGKRPRRMSASPSTSNPDGLPRLEVVGDPLLRLWRYSSRPPSVGSSFMQDQRTQAEGDPTDCDTLFIDITSAPRDLIDLAYDAEHNSTIAEINHPACATVEQASYLLDSIAALFAIQDEDAWAERFASLGNHRPEGTPVFYFKIIAQNVQDLAPEHLLDCVQDAWHKYGAYAVDEMIDEEILQSSDPSVLLEAILKIMKKHGHRLFFAAKFSIELLDASQEDYEAAEELWAGIAEVLSNFSETAIVLSIAPCSGLNLLFVSGKYFNRRPTNLLCFDTFVKHLGFSQEQVEALVPQYSTHPSANQLAARILKERCRVPYGPDNALNTRSYLYPRRLVVHVLKALSAGPSRLAELADSSDLEGFPRVPDRLWNNVMLFANAAGVSGEPPHSILKTLIRQSEPKPVEIVPNAVGASLAFDKYRVTRYISRLEAQQHTDAAKIEINCLFFFLVLKAYGLCDVFYEPSGCVVAAFVNSRVGYRLQSRVALWFDPRRKCVHDVLNDPQVNFVDWLTESTELELSSRDTSMISAMKEKDMQVLVMDLIIGIDYRIGTDGISKPLMEVKVAPDPGPTVSDAQIAFNRIDGVIPADTRLNRAAGSVAENTLVSQELKNARLQALLEGTYGIKILANLTYTERQNILTGLLECLRAGRDELQSSIQRFVDASIHETSGALRQIIKNSKLEDRNWNGSATMDHPLDDKGSWIGPTPKLQELYYWFPEDNRRHRVPVTKQILEAMAQGKEYPEWLGHGRVGSKDLLTWEDSVGPGHTIRSIVQIFIGGVSFAFEMPSVTTNRIYKWLVRARSNFER</sequence>